<dbReference type="Gene3D" id="3.10.10.10">
    <property type="entry name" value="HIV Type 1 Reverse Transcriptase, subunit A, domain 1"/>
    <property type="match status" value="2"/>
</dbReference>
<evidence type="ECO:0000256" key="1">
    <source>
        <dbReference type="SAM" id="MobiDB-lite"/>
    </source>
</evidence>
<keyword evidence="3" id="KW-0548">Nucleotidyltransferase</keyword>
<feature type="region of interest" description="Disordered" evidence="1">
    <location>
        <begin position="100"/>
        <end position="161"/>
    </location>
</feature>
<dbReference type="SUPFAM" id="SSF50630">
    <property type="entry name" value="Acid proteases"/>
    <property type="match status" value="1"/>
</dbReference>
<dbReference type="GO" id="GO:0003964">
    <property type="term" value="F:RNA-directed DNA polymerase activity"/>
    <property type="evidence" value="ECO:0007669"/>
    <property type="project" value="UniProtKB-KW"/>
</dbReference>
<keyword evidence="4" id="KW-1185">Reference proteome</keyword>
<dbReference type="InterPro" id="IPR021109">
    <property type="entry name" value="Peptidase_aspartic_dom_sf"/>
</dbReference>
<evidence type="ECO:0000259" key="2">
    <source>
        <dbReference type="PROSITE" id="PS50878"/>
    </source>
</evidence>
<dbReference type="InterPro" id="IPR001969">
    <property type="entry name" value="Aspartic_peptidase_AS"/>
</dbReference>
<dbReference type="Proteomes" id="UP001151760">
    <property type="component" value="Unassembled WGS sequence"/>
</dbReference>
<dbReference type="CDD" id="cd01647">
    <property type="entry name" value="RT_LTR"/>
    <property type="match status" value="1"/>
</dbReference>
<dbReference type="SUPFAM" id="SSF56672">
    <property type="entry name" value="DNA/RNA polymerases"/>
    <property type="match status" value="1"/>
</dbReference>
<dbReference type="EMBL" id="BQNB010012687">
    <property type="protein sequence ID" value="GJT06662.1"/>
    <property type="molecule type" value="Genomic_DNA"/>
</dbReference>
<keyword evidence="3" id="KW-0695">RNA-directed DNA polymerase</keyword>
<dbReference type="InterPro" id="IPR000477">
    <property type="entry name" value="RT_dom"/>
</dbReference>
<feature type="region of interest" description="Disordered" evidence="1">
    <location>
        <begin position="1"/>
        <end position="60"/>
    </location>
</feature>
<evidence type="ECO:0000313" key="4">
    <source>
        <dbReference type="Proteomes" id="UP001151760"/>
    </source>
</evidence>
<dbReference type="Gene3D" id="2.40.70.10">
    <property type="entry name" value="Acid Proteases"/>
    <property type="match status" value="1"/>
</dbReference>
<comment type="caution">
    <text evidence="3">The sequence shown here is derived from an EMBL/GenBank/DDBJ whole genome shotgun (WGS) entry which is preliminary data.</text>
</comment>
<dbReference type="PROSITE" id="PS00141">
    <property type="entry name" value="ASP_PROTEASE"/>
    <property type="match status" value="1"/>
</dbReference>
<accession>A0ABQ5AXR4</accession>
<evidence type="ECO:0000313" key="3">
    <source>
        <dbReference type="EMBL" id="GJT06662.1"/>
    </source>
</evidence>
<protein>
    <submittedName>
        <fullName evidence="3">Reverse transcriptase domain-containing protein</fullName>
    </submittedName>
</protein>
<feature type="region of interest" description="Disordered" evidence="1">
    <location>
        <begin position="218"/>
        <end position="272"/>
    </location>
</feature>
<reference evidence="3" key="2">
    <citation type="submission" date="2022-01" db="EMBL/GenBank/DDBJ databases">
        <authorList>
            <person name="Yamashiro T."/>
            <person name="Shiraishi A."/>
            <person name="Satake H."/>
            <person name="Nakayama K."/>
        </authorList>
    </citation>
    <scope>NUCLEOTIDE SEQUENCE</scope>
</reference>
<feature type="domain" description="Reverse transcriptase" evidence="2">
    <location>
        <begin position="417"/>
        <end position="604"/>
    </location>
</feature>
<name>A0ABQ5AXR4_9ASTR</name>
<dbReference type="PROSITE" id="PS50878">
    <property type="entry name" value="RT_POL"/>
    <property type="match status" value="1"/>
</dbReference>
<organism evidence="3 4">
    <name type="scientific">Tanacetum coccineum</name>
    <dbReference type="NCBI Taxonomy" id="301880"/>
    <lineage>
        <taxon>Eukaryota</taxon>
        <taxon>Viridiplantae</taxon>
        <taxon>Streptophyta</taxon>
        <taxon>Embryophyta</taxon>
        <taxon>Tracheophyta</taxon>
        <taxon>Spermatophyta</taxon>
        <taxon>Magnoliopsida</taxon>
        <taxon>eudicotyledons</taxon>
        <taxon>Gunneridae</taxon>
        <taxon>Pentapetalae</taxon>
        <taxon>asterids</taxon>
        <taxon>campanulids</taxon>
        <taxon>Asterales</taxon>
        <taxon>Asteraceae</taxon>
        <taxon>Asteroideae</taxon>
        <taxon>Anthemideae</taxon>
        <taxon>Anthemidinae</taxon>
        <taxon>Tanacetum</taxon>
    </lineage>
</organism>
<gene>
    <name evidence="3" type="ORF">Tco_0841124</name>
</gene>
<keyword evidence="3" id="KW-0808">Transferase</keyword>
<dbReference type="InterPro" id="IPR043502">
    <property type="entry name" value="DNA/RNA_pol_sf"/>
</dbReference>
<feature type="compositionally biased region" description="Low complexity" evidence="1">
    <location>
        <begin position="114"/>
        <end position="136"/>
    </location>
</feature>
<dbReference type="Gene3D" id="3.30.70.270">
    <property type="match status" value="1"/>
</dbReference>
<feature type="compositionally biased region" description="Acidic residues" evidence="1">
    <location>
        <begin position="9"/>
        <end position="42"/>
    </location>
</feature>
<sequence>MVDIPNDVDLVDYDGDDEENPEDDLKEDSEEDSKEDPEEEPEPNNGLVNQFSPYVDPHQPNVMIGWLEERDGVNEGVNNEDIKDEDVEIELNDDVELIFPYEVEGDKTPPLGGVSSNSEPPNVEPPNVESSNSVSSDSKLKDKEADVGEPSSAHDSSYVSGLAPWALRRKKREIPDQDLGYVEHVLGDVLERLKVLESGENATSKKKLVEAKMKLELACTERPRKKSKKSSSDGTEGPSEPRGPPRHKNKDCPKLRRNGQGGNNHGGAYKLGDVNAQQDPKVVTGTFLLNNNYAIALFDSGTDKSFMSTNFLTLIDIELVELDTSYEVELTDKKVVSTNNVLIGWTLNLLNRSFPIDLMVIELGSSDIIIGMDWLSRYDAAILYGEKKVRISPGRTVSKEKRFKDVPVIRDSLKVFPEELPRLRPPWQVKFCIDLIPGATPVARVPYRLAPFEMKELPKQPQGLLEKGFIRLSSSPRGAPLQGSSVYSKIDLRSGYHQLRIREEDIPITAFRTRYGHYEFQVMPFGLTNAPAVFMDLMNRVCKPYLDKFVIVFIDDILIYSKNKEEHGKHLKTILNLLRSEKLYAKFSKCDFWLDSVQFLGHVIDSSGVHVDPAKIEAIKNWAAPTTPTEVRQFLGLAGKANVVTDALSKNDKEPIRVRAMVVMVHDNIPGKKIQNAQVEACKKGNIGAE</sequence>
<dbReference type="Pfam" id="PF08284">
    <property type="entry name" value="RVP_2"/>
    <property type="match status" value="1"/>
</dbReference>
<dbReference type="PANTHER" id="PTHR24559:SF427">
    <property type="entry name" value="RNA-DIRECTED DNA POLYMERASE"/>
    <property type="match status" value="1"/>
</dbReference>
<dbReference type="PANTHER" id="PTHR24559">
    <property type="entry name" value="TRANSPOSON TY3-I GAG-POL POLYPROTEIN"/>
    <property type="match status" value="1"/>
</dbReference>
<dbReference type="CDD" id="cd00303">
    <property type="entry name" value="retropepsin_like"/>
    <property type="match status" value="1"/>
</dbReference>
<proteinExistence type="predicted"/>
<dbReference type="Pfam" id="PF00078">
    <property type="entry name" value="RVT_1"/>
    <property type="match status" value="1"/>
</dbReference>
<dbReference type="InterPro" id="IPR043128">
    <property type="entry name" value="Rev_trsase/Diguanyl_cyclase"/>
</dbReference>
<dbReference type="InterPro" id="IPR053134">
    <property type="entry name" value="RNA-dir_DNA_polymerase"/>
</dbReference>
<reference evidence="3" key="1">
    <citation type="journal article" date="2022" name="Int. J. Mol. Sci.">
        <title>Draft Genome of Tanacetum Coccineum: Genomic Comparison of Closely Related Tanacetum-Family Plants.</title>
        <authorList>
            <person name="Yamashiro T."/>
            <person name="Shiraishi A."/>
            <person name="Nakayama K."/>
            <person name="Satake H."/>
        </authorList>
    </citation>
    <scope>NUCLEOTIDE SEQUENCE</scope>
</reference>